<dbReference type="Gene3D" id="3.30.1540.10">
    <property type="entry name" value="formyl-coa transferase, domain 3"/>
    <property type="match status" value="2"/>
</dbReference>
<keyword evidence="4" id="KW-1185">Reference proteome</keyword>
<dbReference type="InterPro" id="IPR003673">
    <property type="entry name" value="CoA-Trfase_fam_III"/>
</dbReference>
<dbReference type="PANTHER" id="PTHR48207:SF3">
    <property type="entry name" value="SUCCINATE--HYDROXYMETHYLGLUTARATE COA-TRANSFERASE"/>
    <property type="match status" value="1"/>
</dbReference>
<protein>
    <submittedName>
        <fullName evidence="3">CoA transferase</fullName>
    </submittedName>
</protein>
<dbReference type="EMBL" id="BLKV01000003">
    <property type="protein sequence ID" value="GFG72491.1"/>
    <property type="molecule type" value="Genomic_DNA"/>
</dbReference>
<dbReference type="PANTHER" id="PTHR48207">
    <property type="entry name" value="SUCCINATE--HYDROXYMETHYLGLUTARATE COA-TRANSFERASE"/>
    <property type="match status" value="1"/>
</dbReference>
<keyword evidence="1 3" id="KW-0808">Transferase</keyword>
<dbReference type="RefSeq" id="WP_085087214.1">
    <property type="nucleotide sequence ID" value="NZ_BLKV01000003.1"/>
</dbReference>
<feature type="region of interest" description="Disordered" evidence="2">
    <location>
        <begin position="343"/>
        <end position="380"/>
    </location>
</feature>
<gene>
    <name evidence="3" type="ORF">MSEN_42110</name>
</gene>
<dbReference type="SUPFAM" id="SSF89796">
    <property type="entry name" value="CoA-transferase family III (CaiB/BaiF)"/>
    <property type="match status" value="2"/>
</dbReference>
<comment type="caution">
    <text evidence="3">The sequence shown here is derived from an EMBL/GenBank/DDBJ whole genome shotgun (WGS) entry which is preliminary data.</text>
</comment>
<dbReference type="Proteomes" id="UP000465263">
    <property type="component" value="Unassembled WGS sequence"/>
</dbReference>
<evidence type="ECO:0000313" key="4">
    <source>
        <dbReference type="Proteomes" id="UP000465263"/>
    </source>
</evidence>
<dbReference type="InterPro" id="IPR050483">
    <property type="entry name" value="CoA-transferase_III_domain"/>
</dbReference>
<dbReference type="Pfam" id="PF02515">
    <property type="entry name" value="CoA_transf_3"/>
    <property type="match status" value="2"/>
</dbReference>
<dbReference type="InterPro" id="IPR044855">
    <property type="entry name" value="CoA-Trfase_III_dom3_sf"/>
</dbReference>
<evidence type="ECO:0000256" key="2">
    <source>
        <dbReference type="SAM" id="MobiDB-lite"/>
    </source>
</evidence>
<reference evidence="3 4" key="1">
    <citation type="journal article" date="2019" name="Emerg. Microbes Infect.">
        <title>Comprehensive subspecies identification of 175 nontuberculous mycobacteria species based on 7547 genomic profiles.</title>
        <authorList>
            <person name="Matsumoto Y."/>
            <person name="Kinjo T."/>
            <person name="Motooka D."/>
            <person name="Nabeya D."/>
            <person name="Jung N."/>
            <person name="Uechi K."/>
            <person name="Horii T."/>
            <person name="Iida T."/>
            <person name="Fujita J."/>
            <person name="Nakamura S."/>
        </authorList>
    </citation>
    <scope>NUCLEOTIDE SEQUENCE [LARGE SCALE GENOMIC DNA]</scope>
    <source>
        <strain evidence="3 4">JCM 16017</strain>
    </source>
</reference>
<accession>A0A7I9XR70</accession>
<name>A0A7I9XR70_9MYCO</name>
<evidence type="ECO:0000313" key="3">
    <source>
        <dbReference type="EMBL" id="GFG72491.1"/>
    </source>
</evidence>
<sequence>MTPLDGFTVIDLSTGIAGGYCTKMLADGGAEVIKVEPPQGDPLRHWSASGADTGGDGALFSFLSGAKRSVVADPDRDSALVDRLLSGADAVIWSRGSALAEHPAFGPEQITRDHPHLIVTAITPFGLDGPWRDRPATEFTLQAWSGGIFGIGRGSQDLPPAFVGGQVGEYLAGAYASALTLAAWFPRRDRGDLLDLSMLETQIMGLTYYPVTYFEMLGKPWRDTRRLTVPGIATAKDGLVDVGCGTAQQWFDLCAMTGHPEWIDEESPLSITEQANEKAEQIYAWFKDQTVEEIRELATAFRIPNAPVGNGANVTELDHFRARQAFVTNPRDGFIQPDRPYRIPQLSWGPPQPAPRLGEHTERYRSAPPPARVADGGERPDAGPFSGLRVLDLTTFWAGPSCTHLLAMLGADVIHIESTGKPDGTRLIAGIPASEPQWWERSPIFSALNTNKRGVTTDLRREAGREILRKLVATADVIVENFTPRVLEQIGLDFDMVRRLRPDVVLLRMPGFGLDGPWRDNPAFAYAIEAAAGVSWLTGFPDRNPYEPYSVGDPNAGVHALNALLLALEQRRRTGEGILVEAAMVDAALNIAAEQVIEYSAYGALLQRDGNRGPTAAPQNLYRTTDIDEFGRLDSWVAVAISTDEQWTALCEALGRPAWAADPGLATAAGRREHHDLIDSRLGAWCAERSADEIVDLLWPAGIPVAKAVQPHRQAELPQLAHRGFFEEVAHPVNPTVRHSTLPVRSTHGPKRFHRRPAPLLGEHNHELLCELGFTDAEIAALEADGVIGNALG</sequence>
<evidence type="ECO:0000256" key="1">
    <source>
        <dbReference type="ARBA" id="ARBA00022679"/>
    </source>
</evidence>
<organism evidence="3 4">
    <name type="scientific">Mycolicibacter senuensis</name>
    <dbReference type="NCBI Taxonomy" id="386913"/>
    <lineage>
        <taxon>Bacteria</taxon>
        <taxon>Bacillati</taxon>
        <taxon>Actinomycetota</taxon>
        <taxon>Actinomycetes</taxon>
        <taxon>Mycobacteriales</taxon>
        <taxon>Mycobacteriaceae</taxon>
        <taxon>Mycolicibacter</taxon>
    </lineage>
</organism>
<dbReference type="Gene3D" id="3.40.50.10540">
    <property type="entry name" value="Crotonobetainyl-coa:carnitine coa-transferase, domain 1"/>
    <property type="match status" value="2"/>
</dbReference>
<dbReference type="AlphaFoldDB" id="A0A7I9XR70"/>
<dbReference type="InterPro" id="IPR023606">
    <property type="entry name" value="CoA-Trfase_III_dom_1_sf"/>
</dbReference>
<dbReference type="GO" id="GO:0008410">
    <property type="term" value="F:CoA-transferase activity"/>
    <property type="evidence" value="ECO:0007669"/>
    <property type="project" value="TreeGrafter"/>
</dbReference>
<dbReference type="OrthoDB" id="9797653at2"/>
<proteinExistence type="predicted"/>